<protein>
    <submittedName>
        <fullName evidence="1">Uncharacterized protein</fullName>
    </submittedName>
</protein>
<dbReference type="Proteomes" id="UP000644756">
    <property type="component" value="Unassembled WGS sequence"/>
</dbReference>
<reference evidence="1" key="2">
    <citation type="submission" date="2020-09" db="EMBL/GenBank/DDBJ databases">
        <authorList>
            <person name="Sun Q."/>
            <person name="Zhou Y."/>
        </authorList>
    </citation>
    <scope>NUCLEOTIDE SEQUENCE</scope>
    <source>
        <strain evidence="1">CGMCC 1.12987</strain>
    </source>
</reference>
<proteinExistence type="predicted"/>
<accession>A0A917D3W5</accession>
<dbReference type="AlphaFoldDB" id="A0A917D3W5"/>
<dbReference type="EMBL" id="BMGR01000009">
    <property type="protein sequence ID" value="GGG09671.1"/>
    <property type="molecule type" value="Genomic_DNA"/>
</dbReference>
<gene>
    <name evidence="1" type="ORF">GCM10010916_28200</name>
</gene>
<name>A0A917D3W5_9BACL</name>
<evidence type="ECO:0000313" key="1">
    <source>
        <dbReference type="EMBL" id="GGG09671.1"/>
    </source>
</evidence>
<comment type="caution">
    <text evidence="1">The sequence shown here is derived from an EMBL/GenBank/DDBJ whole genome shotgun (WGS) entry which is preliminary data.</text>
</comment>
<evidence type="ECO:0000313" key="2">
    <source>
        <dbReference type="Proteomes" id="UP000644756"/>
    </source>
</evidence>
<sequence length="56" mass="6693">MNQTALCIESIISLVGIDSKKFELWKKENFLTSQPRRAKRRILRKYEPNNQMARKL</sequence>
<organism evidence="1 2">
    <name type="scientific">Paenibacillus abyssi</name>
    <dbReference type="NCBI Taxonomy" id="1340531"/>
    <lineage>
        <taxon>Bacteria</taxon>
        <taxon>Bacillati</taxon>
        <taxon>Bacillota</taxon>
        <taxon>Bacilli</taxon>
        <taxon>Bacillales</taxon>
        <taxon>Paenibacillaceae</taxon>
        <taxon>Paenibacillus</taxon>
    </lineage>
</organism>
<reference evidence="1" key="1">
    <citation type="journal article" date="2014" name="Int. J. Syst. Evol. Microbiol.">
        <title>Complete genome sequence of Corynebacterium casei LMG S-19264T (=DSM 44701T), isolated from a smear-ripened cheese.</title>
        <authorList>
            <consortium name="US DOE Joint Genome Institute (JGI-PGF)"/>
            <person name="Walter F."/>
            <person name="Albersmeier A."/>
            <person name="Kalinowski J."/>
            <person name="Ruckert C."/>
        </authorList>
    </citation>
    <scope>NUCLEOTIDE SEQUENCE</scope>
    <source>
        <strain evidence="1">CGMCC 1.12987</strain>
    </source>
</reference>
<keyword evidence="2" id="KW-1185">Reference proteome</keyword>